<sequence length="662" mass="77597">YAQVLHVLAQEMIKRIQYNENKTQLEALTDNGALNEDDNSFDKFIQECIDLLGKLADFQPYAVMQFLSTPFERTLAHYKNMENVIVIHSNGIRQLNISHDHIQNVHCFLRDLTSLLQAIGRLNEYFCDEQFQQHFNDALTLVHQFVQMIVYAKNIRFDLFDYLPQMSIIHDDIILVSAQSINCLRWYSRWLKELHSSNGRYNNQEHRKIAKDLLTVIIDCCVIFIDPHVILPISMSATNLLYTLSTLIRPNYILHIPSIKELIERVIKWNRTEMSVELYTLVIKTISCLIIYPSLDDKQYSTERSEQYKFFIQRLFEPYGNLINILDNEQIQNKQVIEALLFYTNLLSDLVYTVRSENIKTKQIFFLSIHHLILSCNHLLSIVIHRNAECSRMLLSLFFSLFETIRTQMGVQLIETILKNMFNLFNINDVRTILADSEHAAHNLLSLIISEPGTKYGHFLSLIIDLNVNAIFPALRDNPSLDIRESYFNLLGILLLNNWKYFFKGNVLSTLNEEVENVENETSFMQIMESYAWSCSQTDVELFRKNLSSLEELNQKCALYNKQIFQIHMLKPFLTLLITALLAHTHNLCRDEIIAGIYHMSSHQNNATFVEFLTDYLYQQTLTDEKKNILLQNYVHIETDLPSFSKNLTNFIHDYRYYTAKI</sequence>
<keyword evidence="4" id="KW-0813">Transport</keyword>
<feature type="non-terminal residue" evidence="8">
    <location>
        <position position="1"/>
    </location>
</feature>
<keyword evidence="5" id="KW-0963">Cytoplasm</keyword>
<dbReference type="InterPro" id="IPR040016">
    <property type="entry name" value="XPO6"/>
</dbReference>
<dbReference type="OrthoDB" id="10261013at2759"/>
<keyword evidence="7" id="KW-0539">Nucleus</keyword>
<evidence type="ECO:0000256" key="7">
    <source>
        <dbReference type="ARBA" id="ARBA00023242"/>
    </source>
</evidence>
<accession>A0A814LSK6</accession>
<dbReference type="GO" id="GO:0005634">
    <property type="term" value="C:nucleus"/>
    <property type="evidence" value="ECO:0007669"/>
    <property type="project" value="UniProtKB-SubCell"/>
</dbReference>
<dbReference type="EMBL" id="CAJOBC010004638">
    <property type="protein sequence ID" value="CAF3835214.1"/>
    <property type="molecule type" value="Genomic_DNA"/>
</dbReference>
<proteinExistence type="inferred from homology"/>
<keyword evidence="6" id="KW-0653">Protein transport</keyword>
<comment type="caution">
    <text evidence="8">The sequence shown here is derived from an EMBL/GenBank/DDBJ whole genome shotgun (WGS) entry which is preliminary data.</text>
</comment>
<dbReference type="PANTHER" id="PTHR21452:SF4">
    <property type="entry name" value="EXPORTIN-6"/>
    <property type="match status" value="1"/>
</dbReference>
<evidence type="ECO:0000256" key="2">
    <source>
        <dbReference type="ARBA" id="ARBA00004496"/>
    </source>
</evidence>
<dbReference type="PANTHER" id="PTHR21452">
    <property type="entry name" value="EXPORTIN-6"/>
    <property type="match status" value="1"/>
</dbReference>
<reference evidence="8" key="1">
    <citation type="submission" date="2021-02" db="EMBL/GenBank/DDBJ databases">
        <authorList>
            <person name="Nowell W R."/>
        </authorList>
    </citation>
    <scope>NUCLEOTIDE SEQUENCE</scope>
</reference>
<name>A0A814LSK6_9BILA</name>
<dbReference type="Proteomes" id="UP000663829">
    <property type="component" value="Unassembled WGS sequence"/>
</dbReference>
<gene>
    <name evidence="8" type="ORF">GPM918_LOCUS17111</name>
    <name evidence="9" type="ORF">SRO942_LOCUS17110</name>
</gene>
<comment type="similarity">
    <text evidence="3">Belongs to the exportin family.</text>
</comment>
<dbReference type="Proteomes" id="UP000681722">
    <property type="component" value="Unassembled WGS sequence"/>
</dbReference>
<dbReference type="AlphaFoldDB" id="A0A814LSK6"/>
<dbReference type="GO" id="GO:0006611">
    <property type="term" value="P:protein export from nucleus"/>
    <property type="evidence" value="ECO:0007669"/>
    <property type="project" value="InterPro"/>
</dbReference>
<evidence type="ECO:0000256" key="4">
    <source>
        <dbReference type="ARBA" id="ARBA00022448"/>
    </source>
</evidence>
<dbReference type="GO" id="GO:0005049">
    <property type="term" value="F:nuclear export signal receptor activity"/>
    <property type="evidence" value="ECO:0007669"/>
    <property type="project" value="InterPro"/>
</dbReference>
<evidence type="ECO:0000313" key="10">
    <source>
        <dbReference type="Proteomes" id="UP000663829"/>
    </source>
</evidence>
<evidence type="ECO:0000256" key="5">
    <source>
        <dbReference type="ARBA" id="ARBA00022490"/>
    </source>
</evidence>
<keyword evidence="10" id="KW-1185">Reference proteome</keyword>
<dbReference type="SUPFAM" id="SSF48371">
    <property type="entry name" value="ARM repeat"/>
    <property type="match status" value="1"/>
</dbReference>
<dbReference type="EMBL" id="CAJNOQ010004638">
    <property type="protein sequence ID" value="CAF1067748.1"/>
    <property type="molecule type" value="Genomic_DNA"/>
</dbReference>
<protein>
    <submittedName>
        <fullName evidence="8">Uncharacterized protein</fullName>
    </submittedName>
</protein>
<organism evidence="8 10">
    <name type="scientific">Didymodactylos carnosus</name>
    <dbReference type="NCBI Taxonomy" id="1234261"/>
    <lineage>
        <taxon>Eukaryota</taxon>
        <taxon>Metazoa</taxon>
        <taxon>Spiralia</taxon>
        <taxon>Gnathifera</taxon>
        <taxon>Rotifera</taxon>
        <taxon>Eurotatoria</taxon>
        <taxon>Bdelloidea</taxon>
        <taxon>Philodinida</taxon>
        <taxon>Philodinidae</taxon>
        <taxon>Didymodactylos</taxon>
    </lineage>
</organism>
<evidence type="ECO:0000313" key="9">
    <source>
        <dbReference type="EMBL" id="CAF3835214.1"/>
    </source>
</evidence>
<evidence type="ECO:0000256" key="3">
    <source>
        <dbReference type="ARBA" id="ARBA00009466"/>
    </source>
</evidence>
<dbReference type="GO" id="GO:0005737">
    <property type="term" value="C:cytoplasm"/>
    <property type="evidence" value="ECO:0007669"/>
    <property type="project" value="UniProtKB-SubCell"/>
</dbReference>
<evidence type="ECO:0000256" key="1">
    <source>
        <dbReference type="ARBA" id="ARBA00004123"/>
    </source>
</evidence>
<dbReference type="InterPro" id="IPR016024">
    <property type="entry name" value="ARM-type_fold"/>
</dbReference>
<evidence type="ECO:0000256" key="6">
    <source>
        <dbReference type="ARBA" id="ARBA00022927"/>
    </source>
</evidence>
<evidence type="ECO:0000313" key="8">
    <source>
        <dbReference type="EMBL" id="CAF1067748.1"/>
    </source>
</evidence>
<comment type="subcellular location">
    <subcellularLocation>
        <location evidence="2">Cytoplasm</location>
    </subcellularLocation>
    <subcellularLocation>
        <location evidence="1">Nucleus</location>
    </subcellularLocation>
</comment>